<gene>
    <name evidence="2" type="ORF">KPH14_004051</name>
</gene>
<proteinExistence type="predicted"/>
<reference evidence="2" key="1">
    <citation type="submission" date="2021-08" db="EMBL/GenBank/DDBJ databases">
        <authorList>
            <person name="Misof B."/>
            <person name="Oliver O."/>
            <person name="Podsiadlowski L."/>
            <person name="Donath A."/>
            <person name="Peters R."/>
            <person name="Mayer C."/>
            <person name="Rust J."/>
            <person name="Gunkel S."/>
            <person name="Lesny P."/>
            <person name="Martin S."/>
            <person name="Oeyen J.P."/>
            <person name="Petersen M."/>
            <person name="Panagiotis P."/>
            <person name="Wilbrandt J."/>
            <person name="Tanja T."/>
        </authorList>
    </citation>
    <scope>NUCLEOTIDE SEQUENCE</scope>
    <source>
        <strain evidence="2">GBR_01_08_01A</strain>
        <tissue evidence="2">Thorax + abdomen</tissue>
    </source>
</reference>
<keyword evidence="3" id="KW-1185">Reference proteome</keyword>
<feature type="region of interest" description="Disordered" evidence="1">
    <location>
        <begin position="114"/>
        <end position="166"/>
    </location>
</feature>
<dbReference type="EMBL" id="JAIFRP010000006">
    <property type="protein sequence ID" value="KAK2587970.1"/>
    <property type="molecule type" value="Genomic_DNA"/>
</dbReference>
<evidence type="ECO:0000313" key="2">
    <source>
        <dbReference type="EMBL" id="KAK2587970.1"/>
    </source>
</evidence>
<evidence type="ECO:0000313" key="3">
    <source>
        <dbReference type="Proteomes" id="UP001258017"/>
    </source>
</evidence>
<sequence>MSANTFTFHEATIQMSPEQVEELNLCIKSKEATQTATRGALYGGALVSLPLLLFNTRITKSALVALTSLGALYGYVLSRITVSANCIQPKSTEESLFDTDTPLQTALFDELPSTSDSAPLSVEEQKEPKRTVTYSELRQRNRQLYGSKPKSSWVNESNVLPNPDVTKRRTKYGDVWEMNE</sequence>
<feature type="compositionally biased region" description="Polar residues" evidence="1">
    <location>
        <begin position="149"/>
        <end position="160"/>
    </location>
</feature>
<accession>A0AAD9RXW3</accession>
<dbReference type="Proteomes" id="UP001258017">
    <property type="component" value="Unassembled WGS sequence"/>
</dbReference>
<reference evidence="2" key="2">
    <citation type="journal article" date="2023" name="Commun. Biol.">
        <title>Intrasexual cuticular hydrocarbon dimorphism in a wasp sheds light on hydrocarbon biosynthesis genes in Hymenoptera.</title>
        <authorList>
            <person name="Moris V.C."/>
            <person name="Podsiadlowski L."/>
            <person name="Martin S."/>
            <person name="Oeyen J.P."/>
            <person name="Donath A."/>
            <person name="Petersen M."/>
            <person name="Wilbrandt J."/>
            <person name="Misof B."/>
            <person name="Liedtke D."/>
            <person name="Thamm M."/>
            <person name="Scheiner R."/>
            <person name="Schmitt T."/>
            <person name="Niehuis O."/>
        </authorList>
    </citation>
    <scope>NUCLEOTIDE SEQUENCE</scope>
    <source>
        <strain evidence="2">GBR_01_08_01A</strain>
    </source>
</reference>
<organism evidence="2 3">
    <name type="scientific">Odynerus spinipes</name>
    <dbReference type="NCBI Taxonomy" id="1348599"/>
    <lineage>
        <taxon>Eukaryota</taxon>
        <taxon>Metazoa</taxon>
        <taxon>Ecdysozoa</taxon>
        <taxon>Arthropoda</taxon>
        <taxon>Hexapoda</taxon>
        <taxon>Insecta</taxon>
        <taxon>Pterygota</taxon>
        <taxon>Neoptera</taxon>
        <taxon>Endopterygota</taxon>
        <taxon>Hymenoptera</taxon>
        <taxon>Apocrita</taxon>
        <taxon>Aculeata</taxon>
        <taxon>Vespoidea</taxon>
        <taxon>Vespidae</taxon>
        <taxon>Eumeninae</taxon>
        <taxon>Odynerus</taxon>
    </lineage>
</organism>
<comment type="caution">
    <text evidence="2">The sequence shown here is derived from an EMBL/GenBank/DDBJ whole genome shotgun (WGS) entry which is preliminary data.</text>
</comment>
<protein>
    <submittedName>
        <fullName evidence="2">Uncharacterized protein</fullName>
    </submittedName>
</protein>
<dbReference type="AlphaFoldDB" id="A0AAD9RXW3"/>
<evidence type="ECO:0000256" key="1">
    <source>
        <dbReference type="SAM" id="MobiDB-lite"/>
    </source>
</evidence>
<name>A0AAD9RXW3_9HYME</name>